<dbReference type="Proteomes" id="UP000326565">
    <property type="component" value="Unassembled WGS sequence"/>
</dbReference>
<feature type="compositionally biased region" description="Pro residues" evidence="1">
    <location>
        <begin position="362"/>
        <end position="383"/>
    </location>
</feature>
<evidence type="ECO:0000313" key="2">
    <source>
        <dbReference type="EMBL" id="KAB8070643.1"/>
    </source>
</evidence>
<protein>
    <submittedName>
        <fullName evidence="2">Uncharacterized protein</fullName>
    </submittedName>
</protein>
<gene>
    <name evidence="2" type="ORF">BDV29DRAFT_180638</name>
</gene>
<dbReference type="OrthoDB" id="5343576at2759"/>
<organism evidence="2 3">
    <name type="scientific">Aspergillus leporis</name>
    <dbReference type="NCBI Taxonomy" id="41062"/>
    <lineage>
        <taxon>Eukaryota</taxon>
        <taxon>Fungi</taxon>
        <taxon>Dikarya</taxon>
        <taxon>Ascomycota</taxon>
        <taxon>Pezizomycotina</taxon>
        <taxon>Eurotiomycetes</taxon>
        <taxon>Eurotiomycetidae</taxon>
        <taxon>Eurotiales</taxon>
        <taxon>Aspergillaceae</taxon>
        <taxon>Aspergillus</taxon>
        <taxon>Aspergillus subgen. Circumdati</taxon>
    </lineage>
</organism>
<feature type="region of interest" description="Disordered" evidence="1">
    <location>
        <begin position="293"/>
        <end position="312"/>
    </location>
</feature>
<proteinExistence type="predicted"/>
<name>A0A5N5WQ42_9EURO</name>
<feature type="region of interest" description="Disordered" evidence="1">
    <location>
        <begin position="322"/>
        <end position="478"/>
    </location>
</feature>
<keyword evidence="3" id="KW-1185">Reference proteome</keyword>
<evidence type="ECO:0000256" key="1">
    <source>
        <dbReference type="SAM" id="MobiDB-lite"/>
    </source>
</evidence>
<evidence type="ECO:0000313" key="3">
    <source>
        <dbReference type="Proteomes" id="UP000326565"/>
    </source>
</evidence>
<accession>A0A5N5WQ42</accession>
<sequence>MSPAIVATKRQHDPQLQTLARAFEALLLTTQQLICREKSLQQRLEYAHDEYMKLADRLPNGLETHTKIISEKIRGRYPEFRNNHDPPPFSPPDVVKALADSGNVSDRAMKPIAEGVLCYKSILDSQDGINLNPCLVATRAGAPGSLEKDFTTKGTQGNLHCPFSKTNNNPSENGLAYGIESPFKYPNGDTCGHEDLDPIKAEQSDRRSSQTPSVRTFTTRCPVSRCPIRYLDQHSPEEIADYVERHKHEIPRSHAICVQRYQKDSGSMRHLDAKYGSLINMIRGLSVKHQAFLPDRGNSGAPTSSSSVERVEKWAEEVGLRSEIQPAVKEDEKENESDRKGHFDRPLREVRVGESPSRPWGIPVPVPLPPASPPPHSPAPAPVPAALGEESKKSLGMATVDVSSTVPIRDSTQKPRNTALKTGRCPFGHDAPPAAKPAPETETIRDHHRKEEPDHTAEQEIAEDPDAPPGPSTSRASVVFNGPVFFGFSPEQTAAFLQQLGSHVNKQ</sequence>
<dbReference type="EMBL" id="ML732296">
    <property type="protein sequence ID" value="KAB8070643.1"/>
    <property type="molecule type" value="Genomic_DNA"/>
</dbReference>
<dbReference type="AlphaFoldDB" id="A0A5N5WQ42"/>
<feature type="compositionally biased region" description="Basic and acidic residues" evidence="1">
    <location>
        <begin position="328"/>
        <end position="352"/>
    </location>
</feature>
<reference evidence="2 3" key="1">
    <citation type="submission" date="2019-04" db="EMBL/GenBank/DDBJ databases">
        <title>Friends and foes A comparative genomics study of 23 Aspergillus species from section Flavi.</title>
        <authorList>
            <consortium name="DOE Joint Genome Institute"/>
            <person name="Kjaerbolling I."/>
            <person name="Vesth T."/>
            <person name="Frisvad J.C."/>
            <person name="Nybo J.L."/>
            <person name="Theobald S."/>
            <person name="Kildgaard S."/>
            <person name="Isbrandt T."/>
            <person name="Kuo A."/>
            <person name="Sato A."/>
            <person name="Lyhne E.K."/>
            <person name="Kogle M.E."/>
            <person name="Wiebenga A."/>
            <person name="Kun R.S."/>
            <person name="Lubbers R.J."/>
            <person name="Makela M.R."/>
            <person name="Barry K."/>
            <person name="Chovatia M."/>
            <person name="Clum A."/>
            <person name="Daum C."/>
            <person name="Haridas S."/>
            <person name="He G."/>
            <person name="LaButti K."/>
            <person name="Lipzen A."/>
            <person name="Mondo S."/>
            <person name="Riley R."/>
            <person name="Salamov A."/>
            <person name="Simmons B.A."/>
            <person name="Magnuson J.K."/>
            <person name="Henrissat B."/>
            <person name="Mortensen U.H."/>
            <person name="Larsen T.O."/>
            <person name="Devries R.P."/>
            <person name="Grigoriev I.V."/>
            <person name="Machida M."/>
            <person name="Baker S.E."/>
            <person name="Andersen M.R."/>
        </authorList>
    </citation>
    <scope>NUCLEOTIDE SEQUENCE [LARGE SCALE GENOMIC DNA]</scope>
    <source>
        <strain evidence="2 3">CBS 151.66</strain>
    </source>
</reference>
<feature type="compositionally biased region" description="Basic and acidic residues" evidence="1">
    <location>
        <begin position="442"/>
        <end position="458"/>
    </location>
</feature>